<protein>
    <submittedName>
        <fullName evidence="3">Protein FAM161A isoform B</fullName>
    </submittedName>
</protein>
<evidence type="ECO:0000256" key="1">
    <source>
        <dbReference type="ARBA" id="ARBA00023054"/>
    </source>
</evidence>
<feature type="region of interest" description="Disordered" evidence="2">
    <location>
        <begin position="206"/>
        <end position="317"/>
    </location>
</feature>
<keyword evidence="1" id="KW-0175">Coiled coil</keyword>
<gene>
    <name evidence="3" type="primary">FAM161A-1</name>
    <name evidence="3" type="ORF">Y1Q_0002284</name>
</gene>
<keyword evidence="4" id="KW-1185">Reference proteome</keyword>
<reference evidence="3 4" key="1">
    <citation type="journal article" date="2012" name="Genome Biol.">
        <title>Sequencing three crocodilian genomes to illuminate the evolution of archosaurs and amniotes.</title>
        <authorList>
            <person name="St John J.A."/>
            <person name="Braun E.L."/>
            <person name="Isberg S.R."/>
            <person name="Miles L.G."/>
            <person name="Chong A.Y."/>
            <person name="Gongora J."/>
            <person name="Dalzell P."/>
            <person name="Moran C."/>
            <person name="Bed'hom B."/>
            <person name="Abzhanov A."/>
            <person name="Burgess S.C."/>
            <person name="Cooksey A.M."/>
            <person name="Castoe T.A."/>
            <person name="Crawford N.G."/>
            <person name="Densmore L.D."/>
            <person name="Drew J.C."/>
            <person name="Edwards S.V."/>
            <person name="Faircloth B.C."/>
            <person name="Fujita M.K."/>
            <person name="Greenwold M.J."/>
            <person name="Hoffmann F.G."/>
            <person name="Howard J.M."/>
            <person name="Iguchi T."/>
            <person name="Janes D.E."/>
            <person name="Khan S.Y."/>
            <person name="Kohno S."/>
            <person name="de Koning A.J."/>
            <person name="Lance S.L."/>
            <person name="McCarthy F.M."/>
            <person name="McCormack J.E."/>
            <person name="Merchant M.E."/>
            <person name="Peterson D.G."/>
            <person name="Pollock D.D."/>
            <person name="Pourmand N."/>
            <person name="Raney B.J."/>
            <person name="Roessler K.A."/>
            <person name="Sanford J.R."/>
            <person name="Sawyer R.H."/>
            <person name="Schmidt C.J."/>
            <person name="Triplett E.W."/>
            <person name="Tuberville T.D."/>
            <person name="Venegas-Anaya M."/>
            <person name="Howard J.T."/>
            <person name="Jarvis E.D."/>
            <person name="Guillette L.J.Jr."/>
            <person name="Glenn T.C."/>
            <person name="Green R.E."/>
            <person name="Ray D.A."/>
        </authorList>
    </citation>
    <scope>NUCLEOTIDE SEQUENCE [LARGE SCALE GENOMIC DNA]</scope>
    <source>
        <strain evidence="3">KSC_2009_1</strain>
    </source>
</reference>
<proteinExistence type="predicted"/>
<dbReference type="eggNOG" id="ENOG502QRC3">
    <property type="taxonomic scope" value="Eukaryota"/>
</dbReference>
<comment type="caution">
    <text evidence="3">The sequence shown here is derived from an EMBL/GenBank/DDBJ whole genome shotgun (WGS) entry which is preliminary data.</text>
</comment>
<dbReference type="GO" id="GO:0032391">
    <property type="term" value="C:photoreceptor connecting cilium"/>
    <property type="evidence" value="ECO:0007669"/>
    <property type="project" value="TreeGrafter"/>
</dbReference>
<dbReference type="PANTHER" id="PTHR21501">
    <property type="entry name" value="PROTEIN FAM-161"/>
    <property type="match status" value="1"/>
</dbReference>
<feature type="compositionally biased region" description="Basic and acidic residues" evidence="2">
    <location>
        <begin position="206"/>
        <end position="226"/>
    </location>
</feature>
<evidence type="ECO:0000313" key="4">
    <source>
        <dbReference type="Proteomes" id="UP000050525"/>
    </source>
</evidence>
<name>A0A151MGL3_ALLMI</name>
<dbReference type="GO" id="GO:0036064">
    <property type="term" value="C:ciliary basal body"/>
    <property type="evidence" value="ECO:0007669"/>
    <property type="project" value="TreeGrafter"/>
</dbReference>
<accession>A0A151MGL3</accession>
<dbReference type="EMBL" id="AKHW03006178">
    <property type="protein sequence ID" value="KYO23649.1"/>
    <property type="molecule type" value="Genomic_DNA"/>
</dbReference>
<evidence type="ECO:0000313" key="3">
    <source>
        <dbReference type="EMBL" id="KYO23649.1"/>
    </source>
</evidence>
<sequence>MDAAHRAALLVASCLHTPVNARTRAPAALYERQQGPVAAEEQDGFDLYPEPEKEQNSSLNTDCEDWIDFPKMCRSNQEYYLKLEELKKAHLETMAKLEIMYRHKLHVKGVHPLGNTDAVPSICHRMHEKQRMQEYLQAMEEMEERVNQRPLLLERVTQKNARIAAEKHYSDILKELRLCEDFISKKGQTPKLLYPSSDEDFKRYTEDRESLNEDKIQERESCKEEEPSPQSDQSCEEEAGMRHQSDQSCEEEEEKASCQSHQFCDGEEEASHQSHQSEEEEQVEVASTLSDHDALKYKDEKYEECGSEEKPSDNEAD</sequence>
<organism evidence="3 4">
    <name type="scientific">Alligator mississippiensis</name>
    <name type="common">American alligator</name>
    <dbReference type="NCBI Taxonomy" id="8496"/>
    <lineage>
        <taxon>Eukaryota</taxon>
        <taxon>Metazoa</taxon>
        <taxon>Chordata</taxon>
        <taxon>Craniata</taxon>
        <taxon>Vertebrata</taxon>
        <taxon>Euteleostomi</taxon>
        <taxon>Archelosauria</taxon>
        <taxon>Archosauria</taxon>
        <taxon>Crocodylia</taxon>
        <taxon>Alligatoridae</taxon>
        <taxon>Alligatorinae</taxon>
        <taxon>Alligator</taxon>
    </lineage>
</organism>
<dbReference type="AlphaFoldDB" id="A0A151MGL3"/>
<dbReference type="PANTHER" id="PTHR21501:SF3">
    <property type="entry name" value="PROTEIN FAM161A"/>
    <property type="match status" value="1"/>
</dbReference>
<evidence type="ECO:0000256" key="2">
    <source>
        <dbReference type="SAM" id="MobiDB-lite"/>
    </source>
</evidence>
<dbReference type="InterPro" id="IPR051655">
    <property type="entry name" value="FAM161"/>
</dbReference>
<dbReference type="Proteomes" id="UP000050525">
    <property type="component" value="Unassembled WGS sequence"/>
</dbReference>
<feature type="compositionally biased region" description="Basic and acidic residues" evidence="2">
    <location>
        <begin position="290"/>
        <end position="317"/>
    </location>
</feature>
<dbReference type="GO" id="GO:0044782">
    <property type="term" value="P:cilium organization"/>
    <property type="evidence" value="ECO:0007669"/>
    <property type="project" value="TreeGrafter"/>
</dbReference>